<feature type="transmembrane region" description="Helical" evidence="6">
    <location>
        <begin position="464"/>
        <end position="491"/>
    </location>
</feature>
<evidence type="ECO:0000256" key="6">
    <source>
        <dbReference type="SAM" id="Phobius"/>
    </source>
</evidence>
<reference evidence="9" key="1">
    <citation type="submission" date="2023-05" db="EMBL/GenBank/DDBJ databases">
        <authorList>
            <person name="Zhang X."/>
        </authorList>
    </citation>
    <scope>NUCLEOTIDE SEQUENCE</scope>
    <source>
        <strain evidence="9">YF14B1</strain>
    </source>
</reference>
<keyword evidence="3 6" id="KW-0812">Transmembrane</keyword>
<dbReference type="Proteomes" id="UP001241110">
    <property type="component" value="Unassembled WGS sequence"/>
</dbReference>
<evidence type="ECO:0000256" key="3">
    <source>
        <dbReference type="ARBA" id="ARBA00022692"/>
    </source>
</evidence>
<name>A0AAE3QXX7_9BACT</name>
<evidence type="ECO:0000313" key="9">
    <source>
        <dbReference type="EMBL" id="MDJ1484794.1"/>
    </source>
</evidence>
<comment type="subcellular location">
    <subcellularLocation>
        <location evidence="1">Cell membrane</location>
        <topology evidence="1">Multi-pass membrane protein</topology>
    </subcellularLocation>
</comment>
<feature type="transmembrane region" description="Helical" evidence="6">
    <location>
        <begin position="111"/>
        <end position="135"/>
    </location>
</feature>
<feature type="transmembrane region" description="Helical" evidence="6">
    <location>
        <begin position="851"/>
        <end position="876"/>
    </location>
</feature>
<feature type="transmembrane region" description="Helical" evidence="6">
    <location>
        <begin position="418"/>
        <end position="444"/>
    </location>
</feature>
<dbReference type="EMBL" id="JASJOS010000016">
    <property type="protein sequence ID" value="MDJ1484794.1"/>
    <property type="molecule type" value="Genomic_DNA"/>
</dbReference>
<feature type="domain" description="ABC3 transporter permease C-terminal" evidence="7">
    <location>
        <begin position="380"/>
        <end position="495"/>
    </location>
</feature>
<accession>A0AAE3QXX7</accession>
<evidence type="ECO:0000256" key="5">
    <source>
        <dbReference type="ARBA" id="ARBA00023136"/>
    </source>
</evidence>
<dbReference type="GO" id="GO:0022857">
    <property type="term" value="F:transmembrane transporter activity"/>
    <property type="evidence" value="ECO:0007669"/>
    <property type="project" value="TreeGrafter"/>
</dbReference>
<evidence type="ECO:0000256" key="1">
    <source>
        <dbReference type="ARBA" id="ARBA00004651"/>
    </source>
</evidence>
<evidence type="ECO:0000259" key="7">
    <source>
        <dbReference type="Pfam" id="PF02687"/>
    </source>
</evidence>
<dbReference type="InterPro" id="IPR025857">
    <property type="entry name" value="MacB_PCD"/>
</dbReference>
<dbReference type="PANTHER" id="PTHR30572">
    <property type="entry name" value="MEMBRANE COMPONENT OF TRANSPORTER-RELATED"/>
    <property type="match status" value="1"/>
</dbReference>
<feature type="transmembrane region" description="Helical" evidence="6">
    <location>
        <begin position="512"/>
        <end position="536"/>
    </location>
</feature>
<feature type="domain" description="ABC3 transporter permease C-terminal" evidence="7">
    <location>
        <begin position="772"/>
        <end position="882"/>
    </location>
</feature>
<keyword evidence="2" id="KW-1003">Cell membrane</keyword>
<evidence type="ECO:0000256" key="2">
    <source>
        <dbReference type="ARBA" id="ARBA00022475"/>
    </source>
</evidence>
<sequence>MNCEHKPTPPLWVQKLLQYRLPTGLSEEVQGDLDELFDLWVEEMGVPKARWRYIRQALGFLRPLPERKDYYMPTRGNMPPPLLTTYSSINQIGMLRNYIRFAWRNLAGNKVFSAINILGLALGIATCLTVALLVIHEESYDSYHSKRERIFRVEGRNVREGHTYPGNYTGLVHALRNDIPEIEVVVPMYKRGGVTIQEPISGKLFKEPVVFAGNELFRTFDYTWIAGNPKTGLSQPNTIVVTRSQAEKIFGTTQVLGKILQYDSKHNLMIVGIVEDYPVTTSFPFDMLISFASISEIMPDFDLNKWNGWGDDFQIFALLKESVDPQQVSRHFPGIITKYMGKEAVAEKQFLLAPLHELHYTSSFSGHTANPTFLKTLFWIGIFVLCIACINFINLTTTQAIKRAKEIGVRKAVGSNRLALIYQFLIETALIAGIAILFAIPIVYGLLPLINSILGVRLSITDLFSWQTGTIVSCLFVATVLLAGAYPAFYLSAMAPIWALRSNNKTITNRGFTLRQGLVIAQFTVSLVLISCTLLIRQQLSFFQNADLGFNKNAILTVGLPDNSPAKLQLLRTRLLQSAQIKNVSFSFNSASAESNWMQMMEYRLKDTVVRIKTQMKMVDANYIDTYGIQLLKGEVFREGDTLPKVIANEIFLHRMGIQRPQDAIGQVAFYGDGQESVPIIGVVKDFHVNSLHQNIDPTLMMVVPKHFYQGSIKLQSEQLSSQSIKETLAYIEKIWTATFPNQLFEYKFLDDTLSQAYQNEIRTEQMIEVSTFLAIVIACLGLFGLTLFTTQSRIKEIGIRKVLGATVSSIVVLLSRDFVKLVAIALCIATPIAWYMMSQWLQSFAFKITIVWWVFVVAGGGILIITLITVSFQAIKAALTNPVKSLRTE</sequence>
<dbReference type="PANTHER" id="PTHR30572:SF18">
    <property type="entry name" value="ABC-TYPE MACROLIDE FAMILY EXPORT SYSTEM PERMEASE COMPONENT 2"/>
    <property type="match status" value="1"/>
</dbReference>
<keyword evidence="5 6" id="KW-0472">Membrane</keyword>
<dbReference type="Pfam" id="PF12704">
    <property type="entry name" value="MacB_PCD"/>
    <property type="match status" value="1"/>
</dbReference>
<comment type="caution">
    <text evidence="9">The sequence shown here is derived from an EMBL/GenBank/DDBJ whole genome shotgun (WGS) entry which is preliminary data.</text>
</comment>
<organism evidence="9 10">
    <name type="scientific">Xanthocytophaga flava</name>
    <dbReference type="NCBI Taxonomy" id="3048013"/>
    <lineage>
        <taxon>Bacteria</taxon>
        <taxon>Pseudomonadati</taxon>
        <taxon>Bacteroidota</taxon>
        <taxon>Cytophagia</taxon>
        <taxon>Cytophagales</taxon>
        <taxon>Rhodocytophagaceae</taxon>
        <taxon>Xanthocytophaga</taxon>
    </lineage>
</organism>
<dbReference type="InterPro" id="IPR050250">
    <property type="entry name" value="Macrolide_Exporter_MacB"/>
</dbReference>
<dbReference type="RefSeq" id="WP_313986492.1">
    <property type="nucleotide sequence ID" value="NZ_JASJOS010000016.1"/>
</dbReference>
<dbReference type="AlphaFoldDB" id="A0AAE3QXX7"/>
<evidence type="ECO:0000256" key="4">
    <source>
        <dbReference type="ARBA" id="ARBA00022989"/>
    </source>
</evidence>
<dbReference type="InterPro" id="IPR047699">
    <property type="entry name" value="Permease_put_prefix"/>
</dbReference>
<keyword evidence="4 6" id="KW-1133">Transmembrane helix</keyword>
<protein>
    <submittedName>
        <fullName evidence="9">ABC transporter permease</fullName>
    </submittedName>
</protein>
<feature type="domain" description="MacB-like periplasmic core" evidence="8">
    <location>
        <begin position="113"/>
        <end position="330"/>
    </location>
</feature>
<evidence type="ECO:0000259" key="8">
    <source>
        <dbReference type="Pfam" id="PF12704"/>
    </source>
</evidence>
<dbReference type="InterPro" id="IPR003838">
    <property type="entry name" value="ABC3_permease_C"/>
</dbReference>
<feature type="transmembrane region" description="Helical" evidence="6">
    <location>
        <begin position="822"/>
        <end position="839"/>
    </location>
</feature>
<feature type="transmembrane region" description="Helical" evidence="6">
    <location>
        <begin position="377"/>
        <end position="397"/>
    </location>
</feature>
<evidence type="ECO:0000313" key="10">
    <source>
        <dbReference type="Proteomes" id="UP001241110"/>
    </source>
</evidence>
<proteinExistence type="predicted"/>
<dbReference type="GO" id="GO:0005886">
    <property type="term" value="C:plasma membrane"/>
    <property type="evidence" value="ECO:0007669"/>
    <property type="project" value="UniProtKB-SubCell"/>
</dbReference>
<dbReference type="NCBIfam" id="NF038404">
    <property type="entry name" value="perm_prefix_2"/>
    <property type="match status" value="1"/>
</dbReference>
<feature type="transmembrane region" description="Helical" evidence="6">
    <location>
        <begin position="770"/>
        <end position="791"/>
    </location>
</feature>
<dbReference type="Pfam" id="PF02687">
    <property type="entry name" value="FtsX"/>
    <property type="match status" value="2"/>
</dbReference>
<gene>
    <name evidence="9" type="ORF">QNI16_30115</name>
</gene>